<dbReference type="SUPFAM" id="SSF50118">
    <property type="entry name" value="Cell growth inhibitor/plasmid maintenance toxic component"/>
    <property type="match status" value="1"/>
</dbReference>
<dbReference type="InterPro" id="IPR003477">
    <property type="entry name" value="PemK-like"/>
</dbReference>
<dbReference type="RefSeq" id="WP_173770345.1">
    <property type="nucleotide sequence ID" value="NZ_JAAITS010000078.1"/>
</dbReference>
<dbReference type="PANTHER" id="PTHR33988:SF2">
    <property type="entry name" value="ENDORIBONUCLEASE MAZF"/>
    <property type="match status" value="1"/>
</dbReference>
<evidence type="ECO:0000256" key="2">
    <source>
        <dbReference type="ARBA" id="ARBA00022649"/>
    </source>
</evidence>
<evidence type="ECO:0000313" key="4">
    <source>
        <dbReference type="Proteomes" id="UP001644719"/>
    </source>
</evidence>
<dbReference type="Proteomes" id="UP001644719">
    <property type="component" value="Unassembled WGS sequence"/>
</dbReference>
<accession>A0ABX2HDJ2</accession>
<dbReference type="EMBL" id="JAAITS010000078">
    <property type="protein sequence ID" value="NSG87444.1"/>
    <property type="molecule type" value="Genomic_DNA"/>
</dbReference>
<dbReference type="Pfam" id="PF02452">
    <property type="entry name" value="PemK_toxin"/>
    <property type="match status" value="1"/>
</dbReference>
<dbReference type="Gene3D" id="2.30.30.110">
    <property type="match status" value="1"/>
</dbReference>
<name>A0ABX2HDJ2_9FIRM</name>
<dbReference type="InterPro" id="IPR011067">
    <property type="entry name" value="Plasmid_toxin/cell-grow_inhib"/>
</dbReference>
<keyword evidence="4" id="KW-1185">Reference proteome</keyword>
<evidence type="ECO:0000256" key="1">
    <source>
        <dbReference type="ARBA" id="ARBA00007521"/>
    </source>
</evidence>
<dbReference type="PANTHER" id="PTHR33988">
    <property type="entry name" value="ENDORIBONUCLEASE MAZF-RELATED"/>
    <property type="match status" value="1"/>
</dbReference>
<reference evidence="3 4" key="1">
    <citation type="journal article" date="2020" name="Cell Host Microbe">
        <title>Functional and Genomic Variation between Human-Derived Isolates of Lachnospiraceae Reveals Inter- and Intra-Species Diversity.</title>
        <authorList>
            <person name="Sorbara M.T."/>
            <person name="Littmann E.R."/>
            <person name="Fontana E."/>
            <person name="Moody T.U."/>
            <person name="Kohout C.E."/>
            <person name="Gjonbalaj M."/>
            <person name="Eaton V."/>
            <person name="Seok R."/>
            <person name="Leiner I.M."/>
            <person name="Pamer E.G."/>
        </authorList>
    </citation>
    <scope>NUCLEOTIDE SEQUENCE [LARGE SCALE GENOMIC DNA]</scope>
    <source>
        <strain evidence="3 4">MSK.17.74</strain>
    </source>
</reference>
<comment type="similarity">
    <text evidence="1">Belongs to the PemK/MazF family.</text>
</comment>
<gene>
    <name evidence="3" type="ORF">G5B17_19000</name>
</gene>
<sequence length="212" mass="23583">MNIDLNKVQRFLDWLKTQLYLDTLVVNASRRVVKRGQVYRCNFGMGIGSEMQKERPAVIVQNSIGNLKSGNTIVIPITHDTSTLPCVAVITTQYEADGTTTKLDGQANASNIMCVSKSRLGTYICDLPASDMKKVDEALAKTMGLIGYYADLNKKLSDKLTYISKIKAERNTAQDTLKEIYSVLGLEETGDTTELLDYLKNHMSSVFENVLK</sequence>
<comment type="caution">
    <text evidence="3">The sequence shown here is derived from an EMBL/GenBank/DDBJ whole genome shotgun (WGS) entry which is preliminary data.</text>
</comment>
<evidence type="ECO:0000313" key="3">
    <source>
        <dbReference type="EMBL" id="NSG87444.1"/>
    </source>
</evidence>
<proteinExistence type="inferred from homology"/>
<protein>
    <submittedName>
        <fullName evidence="3">Type II toxin-antitoxin system PemK/MazF family toxin</fullName>
    </submittedName>
</protein>
<keyword evidence="2" id="KW-1277">Toxin-antitoxin system</keyword>
<organism evidence="3 4">
    <name type="scientific">Blautia faecis</name>
    <dbReference type="NCBI Taxonomy" id="871665"/>
    <lineage>
        <taxon>Bacteria</taxon>
        <taxon>Bacillati</taxon>
        <taxon>Bacillota</taxon>
        <taxon>Clostridia</taxon>
        <taxon>Lachnospirales</taxon>
        <taxon>Lachnospiraceae</taxon>
        <taxon>Blautia</taxon>
    </lineage>
</organism>